<dbReference type="InterPro" id="IPR017850">
    <property type="entry name" value="Alkaline_phosphatase_core_sf"/>
</dbReference>
<evidence type="ECO:0000313" key="1">
    <source>
        <dbReference type="EMBL" id="MBW4668176.1"/>
    </source>
</evidence>
<dbReference type="Pfam" id="PF01663">
    <property type="entry name" value="Phosphodiest"/>
    <property type="match status" value="1"/>
</dbReference>
<dbReference type="GO" id="GO:0016787">
    <property type="term" value="F:hydrolase activity"/>
    <property type="evidence" value="ECO:0007669"/>
    <property type="project" value="UniProtKB-ARBA"/>
</dbReference>
<protein>
    <submittedName>
        <fullName evidence="1">Alkaline phosphatase family protein</fullName>
    </submittedName>
</protein>
<organism evidence="1 2">
    <name type="scientific">Cyanomargarita calcarea GSE-NOS-MK-12-04C</name>
    <dbReference type="NCBI Taxonomy" id="2839659"/>
    <lineage>
        <taxon>Bacteria</taxon>
        <taxon>Bacillati</taxon>
        <taxon>Cyanobacteriota</taxon>
        <taxon>Cyanophyceae</taxon>
        <taxon>Nostocales</taxon>
        <taxon>Cyanomargaritaceae</taxon>
        <taxon>Cyanomargarita</taxon>
    </lineage>
</organism>
<reference evidence="1" key="2">
    <citation type="journal article" date="2022" name="Microbiol. Resour. Announc.">
        <title>Metagenome Sequencing to Explore Phylogenomics of Terrestrial Cyanobacteria.</title>
        <authorList>
            <person name="Ward R.D."/>
            <person name="Stajich J.E."/>
            <person name="Johansen J.R."/>
            <person name="Huntemann M."/>
            <person name="Clum A."/>
            <person name="Foster B."/>
            <person name="Foster B."/>
            <person name="Roux S."/>
            <person name="Palaniappan K."/>
            <person name="Varghese N."/>
            <person name="Mukherjee S."/>
            <person name="Reddy T.B.K."/>
            <person name="Daum C."/>
            <person name="Copeland A."/>
            <person name="Chen I.A."/>
            <person name="Ivanova N.N."/>
            <person name="Kyrpides N.C."/>
            <person name="Shapiro N."/>
            <person name="Eloe-Fadrosh E.A."/>
            <person name="Pietrasiak N."/>
        </authorList>
    </citation>
    <scope>NUCLEOTIDE SEQUENCE</scope>
    <source>
        <strain evidence="1">GSE-NOS-MK-12-04C</strain>
    </source>
</reference>
<dbReference type="EMBL" id="JAHHGZ010000011">
    <property type="protein sequence ID" value="MBW4668176.1"/>
    <property type="molecule type" value="Genomic_DNA"/>
</dbReference>
<proteinExistence type="predicted"/>
<name>A0A951QMH6_9CYAN</name>
<dbReference type="InterPro" id="IPR002591">
    <property type="entry name" value="Phosphodiest/P_Trfase"/>
</dbReference>
<comment type="caution">
    <text evidence="1">The sequence shown here is derived from an EMBL/GenBank/DDBJ whole genome shotgun (WGS) entry which is preliminary data.</text>
</comment>
<dbReference type="PANTHER" id="PTHR10151:SF120">
    <property type="entry name" value="BIS(5'-ADENOSYL)-TRIPHOSPHATASE"/>
    <property type="match status" value="1"/>
</dbReference>
<dbReference type="Gene3D" id="3.40.720.10">
    <property type="entry name" value="Alkaline Phosphatase, subunit A"/>
    <property type="match status" value="1"/>
</dbReference>
<reference evidence="1" key="1">
    <citation type="submission" date="2021-05" db="EMBL/GenBank/DDBJ databases">
        <authorList>
            <person name="Pietrasiak N."/>
            <person name="Ward R."/>
            <person name="Stajich J.E."/>
            <person name="Kurbessoian T."/>
        </authorList>
    </citation>
    <scope>NUCLEOTIDE SEQUENCE</scope>
    <source>
        <strain evidence="1">GSE-NOS-MK-12-04C</strain>
    </source>
</reference>
<evidence type="ECO:0000313" key="2">
    <source>
        <dbReference type="Proteomes" id="UP000729701"/>
    </source>
</evidence>
<dbReference type="SUPFAM" id="SSF53649">
    <property type="entry name" value="Alkaline phosphatase-like"/>
    <property type="match status" value="1"/>
</dbReference>
<accession>A0A951QMH6</accession>
<dbReference type="PANTHER" id="PTHR10151">
    <property type="entry name" value="ECTONUCLEOTIDE PYROPHOSPHATASE/PHOSPHODIESTERASE"/>
    <property type="match status" value="1"/>
</dbReference>
<dbReference type="AlphaFoldDB" id="A0A951QMH6"/>
<sequence length="456" mass="50374">MAEILDVAENTLVARQKLPERFGQEAIRPSYDGLGLANIAALAMQWLCPEAPELSEQTALPSFNPELLGVATVTQAWKNWLNQGQIKHVVLLLMDAFGYDQLRTLMKEGDAPGLKKACGSPQAFFMPATSVFPSTTVTALTSAATAYPPAQHGVMCTSLYLRSLGSMVNTIGWRPSLISNSTPYSDTQLNPDTFVPVPNIYLRMEKAGVNVGIVNFYQFKQTSISRFTTADSQAGQSGYTSYLTPADGFAQLRDRLLANYDKGKSFTYMYVPNVDSAAHRFGPLNSYYRAEVAALDFALKREFLEPLAGRSDIVFILAADHGQRCTHPDKILWLHEHPELTKLMFVPASGESQARFLHLKHGAEALAVDYVQKHLDEHFLALTKKEAIAKGLFGLPNQPVSMDCDDRVGDLILIPRTDWTCTQDIRPLGKRPSINAGVHGGLSRAEMLIPFLAYRF</sequence>
<dbReference type="Proteomes" id="UP000729701">
    <property type="component" value="Unassembled WGS sequence"/>
</dbReference>
<gene>
    <name evidence="1" type="ORF">KME60_12330</name>
</gene>